<proteinExistence type="predicted"/>
<accession>A0A7V8NPY4</accession>
<sequence length="50" mass="5442">MPKGTRVARCVEHVKAKGGGVNPYAVCQKSTRQSYATGKPLRGGRRGRRD</sequence>
<gene>
    <name evidence="1" type="ORF">HRJ53_09430</name>
</gene>
<dbReference type="Proteomes" id="UP000567293">
    <property type="component" value="Unassembled WGS sequence"/>
</dbReference>
<comment type="caution">
    <text evidence="1">The sequence shown here is derived from an EMBL/GenBank/DDBJ whole genome shotgun (WGS) entry which is preliminary data.</text>
</comment>
<reference evidence="1" key="1">
    <citation type="submission" date="2020-06" db="EMBL/GenBank/DDBJ databases">
        <title>Legume-microbial interactions unlock mineral nutrients during tropical forest succession.</title>
        <authorList>
            <person name="Epihov D.Z."/>
        </authorList>
    </citation>
    <scope>NUCLEOTIDE SEQUENCE [LARGE SCALE GENOMIC DNA]</scope>
    <source>
        <strain evidence="1">Pan2503</strain>
    </source>
</reference>
<dbReference type="AlphaFoldDB" id="A0A7V8NPY4"/>
<evidence type="ECO:0000313" key="2">
    <source>
        <dbReference type="Proteomes" id="UP000567293"/>
    </source>
</evidence>
<protein>
    <submittedName>
        <fullName evidence="1">Uncharacterized protein</fullName>
    </submittedName>
</protein>
<keyword evidence="2" id="KW-1185">Reference proteome</keyword>
<organism evidence="1 2">
    <name type="scientific">Candidatus Acidiferrum panamense</name>
    <dbReference type="NCBI Taxonomy" id="2741543"/>
    <lineage>
        <taxon>Bacteria</taxon>
        <taxon>Pseudomonadati</taxon>
        <taxon>Acidobacteriota</taxon>
        <taxon>Terriglobia</taxon>
        <taxon>Candidatus Acidiferrales</taxon>
        <taxon>Candidatus Acidiferrum</taxon>
    </lineage>
</organism>
<name>A0A7V8NPY4_9BACT</name>
<evidence type="ECO:0000313" key="1">
    <source>
        <dbReference type="EMBL" id="MBA0085206.1"/>
    </source>
</evidence>
<dbReference type="EMBL" id="JACDQQ010000912">
    <property type="protein sequence ID" value="MBA0085206.1"/>
    <property type="molecule type" value="Genomic_DNA"/>
</dbReference>